<sequence length="211" mass="24689">MMKKASLIMKNQTLRQVQDNKGFAHIVVLLILVLIATAGFLLWTSTQNIIEKEKPKGENLEALVEDSQPCQIEPMEEKDILECINLEDQNYFIRSMEIRANYPDDSAYKNLIHYLAHPTVQYLDSEGYVHLMPDNYAYYPNPDFYSSIPVESPQFFYRYVKDCVTRETILRTKIDTSLDYHNYIGSDRYEQQCIMDGSMDTYYVESTTKLE</sequence>
<protein>
    <submittedName>
        <fullName evidence="2">Uncharacterized protein</fullName>
    </submittedName>
</protein>
<keyword evidence="1" id="KW-1133">Transmembrane helix</keyword>
<proteinExistence type="predicted"/>
<accession>A0A1F5P5H7</accession>
<organism evidence="2 3">
    <name type="scientific">Candidatus Doudnabacteria bacterium RIFCSPHIGHO2_02_FULL_46_11</name>
    <dbReference type="NCBI Taxonomy" id="1817832"/>
    <lineage>
        <taxon>Bacteria</taxon>
        <taxon>Candidatus Doudnaibacteriota</taxon>
    </lineage>
</organism>
<evidence type="ECO:0000256" key="1">
    <source>
        <dbReference type="SAM" id="Phobius"/>
    </source>
</evidence>
<dbReference type="AlphaFoldDB" id="A0A1F5P5H7"/>
<dbReference type="Proteomes" id="UP000176786">
    <property type="component" value="Unassembled WGS sequence"/>
</dbReference>
<dbReference type="EMBL" id="MFES01000027">
    <property type="protein sequence ID" value="OGE85085.1"/>
    <property type="molecule type" value="Genomic_DNA"/>
</dbReference>
<gene>
    <name evidence="2" type="ORF">A3J48_02835</name>
</gene>
<reference evidence="2 3" key="1">
    <citation type="journal article" date="2016" name="Nat. Commun.">
        <title>Thousands of microbial genomes shed light on interconnected biogeochemical processes in an aquifer system.</title>
        <authorList>
            <person name="Anantharaman K."/>
            <person name="Brown C.T."/>
            <person name="Hug L.A."/>
            <person name="Sharon I."/>
            <person name="Castelle C.J."/>
            <person name="Probst A.J."/>
            <person name="Thomas B.C."/>
            <person name="Singh A."/>
            <person name="Wilkins M.J."/>
            <person name="Karaoz U."/>
            <person name="Brodie E.L."/>
            <person name="Williams K.H."/>
            <person name="Hubbard S.S."/>
            <person name="Banfield J.F."/>
        </authorList>
    </citation>
    <scope>NUCLEOTIDE SEQUENCE [LARGE SCALE GENOMIC DNA]</scope>
</reference>
<evidence type="ECO:0000313" key="2">
    <source>
        <dbReference type="EMBL" id="OGE85085.1"/>
    </source>
</evidence>
<comment type="caution">
    <text evidence="2">The sequence shown here is derived from an EMBL/GenBank/DDBJ whole genome shotgun (WGS) entry which is preliminary data.</text>
</comment>
<keyword evidence="1" id="KW-0472">Membrane</keyword>
<keyword evidence="1" id="KW-0812">Transmembrane</keyword>
<dbReference type="STRING" id="1817832.A3J48_02835"/>
<evidence type="ECO:0000313" key="3">
    <source>
        <dbReference type="Proteomes" id="UP000176786"/>
    </source>
</evidence>
<name>A0A1F5P5H7_9BACT</name>
<feature type="transmembrane region" description="Helical" evidence="1">
    <location>
        <begin position="21"/>
        <end position="43"/>
    </location>
</feature>